<sequence length="786" mass="84870">MLGGTILATTSALAQSAPPTTFDAPEEIVVTAQKREENLQDVPISIQALGSQKLAQHQVASFDDYAKLLPSVSYQSYGPGQSQIYFRGVTSGSNFNGSFGGSLPTSALYLDEVPLTTIGGAVDLHVYDMQRVEALSGPQGTLFGSSSLSGTLRLITNKPSHKFEAGFDISGTTFGKGANSSGGSFDGFINVPVTETIALRASAFYQRDGGYISNIPGVRNYPVEDVNGNPAIKSVSNAPYAKKNFNDVETFGGRAALGIDLDEDWTVTPAVIYQNQRAHGTFLYGPLTGSDPLIPATGDLQVQDYTPELNKDEWLQAALTIHGKLGNWDITYAGGYFSRHVDTLADYSGYTVSYYEAGGPYYTSFIGANGQNLDPSQLYHVNHHYTKQTHELRMASPGTEPVRVIAGLFLQRQTDRIVADYIIPGLAAGPNSPAVPRCGDDIFCSRINRVDRDYAAFTDVAWDILPGVTIDAGLRLFIARNSAGGFSGTASRVGTAVCPVTSNAFLPCEMYNKTANESGETHRVTVNWKVTGDHLLYATYSTGYRPGGINRLAQVAPYTADRLTNYEVGLKTSWLDRRLTVNLSAFYEDWSKVQIGLTTPNSNGVLSIYNVGSARVKGIEGDFNLRLGQLTLSGSGAYTDGKTKADFCNIGASGNPDCSLGIYIASGTRLPVQPQFKANATARYAFDWGEYRPYLQASANHQSGTDAYFVQPVPGALWQTAGFTTFDFSIGAKIGRWSWEAFALNAFDKRGILSLNTVCIPSTCAQFARAYATKPQQFGIKLGMKY</sequence>
<evidence type="ECO:0000256" key="9">
    <source>
        <dbReference type="ARBA" id="ARBA00023136"/>
    </source>
</evidence>
<evidence type="ECO:0000259" key="14">
    <source>
        <dbReference type="Pfam" id="PF07715"/>
    </source>
</evidence>
<dbReference type="SUPFAM" id="SSF56935">
    <property type="entry name" value="Porins"/>
    <property type="match status" value="1"/>
</dbReference>
<gene>
    <name evidence="15" type="ORF">H7F51_11190</name>
</gene>
<comment type="subcellular location">
    <subcellularLocation>
        <location evidence="1 11">Cell outer membrane</location>
        <topology evidence="1 11">Multi-pass membrane protein</topology>
    </subcellularLocation>
</comment>
<keyword evidence="5 11" id="KW-0812">Transmembrane</keyword>
<dbReference type="InterPro" id="IPR000531">
    <property type="entry name" value="Beta-barrel_TonB"/>
</dbReference>
<evidence type="ECO:0000256" key="3">
    <source>
        <dbReference type="ARBA" id="ARBA00022452"/>
    </source>
</evidence>
<dbReference type="InterPro" id="IPR012910">
    <property type="entry name" value="Plug_dom"/>
</dbReference>
<evidence type="ECO:0000256" key="11">
    <source>
        <dbReference type="PROSITE-ProRule" id="PRU01360"/>
    </source>
</evidence>
<keyword evidence="10 11" id="KW-0998">Cell outer membrane</keyword>
<dbReference type="GO" id="GO:0009279">
    <property type="term" value="C:cell outer membrane"/>
    <property type="evidence" value="ECO:0007669"/>
    <property type="project" value="UniProtKB-SubCell"/>
</dbReference>
<dbReference type="Proteomes" id="UP000566813">
    <property type="component" value="Unassembled WGS sequence"/>
</dbReference>
<keyword evidence="2 11" id="KW-0813">Transport</keyword>
<evidence type="ECO:0000313" key="16">
    <source>
        <dbReference type="Proteomes" id="UP000566813"/>
    </source>
</evidence>
<keyword evidence="4" id="KW-0410">Iron transport</keyword>
<proteinExistence type="inferred from homology"/>
<feature type="domain" description="TonB-dependent receptor-like beta-barrel" evidence="13">
    <location>
        <begin position="272"/>
        <end position="741"/>
    </location>
</feature>
<comment type="caution">
    <text evidence="15">The sequence shown here is derived from an EMBL/GenBank/DDBJ whole genome shotgun (WGS) entry which is preliminary data.</text>
</comment>
<evidence type="ECO:0000256" key="5">
    <source>
        <dbReference type="ARBA" id="ARBA00022692"/>
    </source>
</evidence>
<dbReference type="Pfam" id="PF00593">
    <property type="entry name" value="TonB_dep_Rec_b-barrel"/>
    <property type="match status" value="1"/>
</dbReference>
<keyword evidence="6" id="KW-0408">Iron</keyword>
<dbReference type="Gene3D" id="2.40.170.20">
    <property type="entry name" value="TonB-dependent receptor, beta-barrel domain"/>
    <property type="match status" value="1"/>
</dbReference>
<evidence type="ECO:0000256" key="2">
    <source>
        <dbReference type="ARBA" id="ARBA00022448"/>
    </source>
</evidence>
<organism evidence="15 16">
    <name type="scientific">Novosphingobium flavum</name>
    <dbReference type="NCBI Taxonomy" id="1778672"/>
    <lineage>
        <taxon>Bacteria</taxon>
        <taxon>Pseudomonadati</taxon>
        <taxon>Pseudomonadota</taxon>
        <taxon>Alphaproteobacteria</taxon>
        <taxon>Sphingomonadales</taxon>
        <taxon>Sphingomonadaceae</taxon>
        <taxon>Novosphingobium</taxon>
    </lineage>
</organism>
<keyword evidence="16" id="KW-1185">Reference proteome</keyword>
<protein>
    <submittedName>
        <fullName evidence="15">TonB-dependent receptor</fullName>
    </submittedName>
</protein>
<reference evidence="15 16" key="1">
    <citation type="submission" date="2020-08" db="EMBL/GenBank/DDBJ databases">
        <title>The genome sequence of type strain Novosphingobium flavum NBRC 111647.</title>
        <authorList>
            <person name="Liu Y."/>
        </authorList>
    </citation>
    <scope>NUCLEOTIDE SEQUENCE [LARGE SCALE GENOMIC DNA]</scope>
    <source>
        <strain evidence="15 16">NBRC 111647</strain>
    </source>
</reference>
<dbReference type="GO" id="GO:0006826">
    <property type="term" value="P:iron ion transport"/>
    <property type="evidence" value="ECO:0007669"/>
    <property type="project" value="UniProtKB-KW"/>
</dbReference>
<evidence type="ECO:0000256" key="6">
    <source>
        <dbReference type="ARBA" id="ARBA00023004"/>
    </source>
</evidence>
<dbReference type="PANTHER" id="PTHR32552">
    <property type="entry name" value="FERRICHROME IRON RECEPTOR-RELATED"/>
    <property type="match status" value="1"/>
</dbReference>
<evidence type="ECO:0000256" key="12">
    <source>
        <dbReference type="RuleBase" id="RU003357"/>
    </source>
</evidence>
<evidence type="ECO:0000256" key="10">
    <source>
        <dbReference type="ARBA" id="ARBA00023237"/>
    </source>
</evidence>
<keyword evidence="9 11" id="KW-0472">Membrane</keyword>
<feature type="domain" description="TonB-dependent receptor plug" evidence="14">
    <location>
        <begin position="39"/>
        <end position="151"/>
    </location>
</feature>
<comment type="similarity">
    <text evidence="11 12">Belongs to the TonB-dependent receptor family.</text>
</comment>
<name>A0A7X1FSC2_9SPHN</name>
<dbReference type="InterPro" id="IPR036942">
    <property type="entry name" value="Beta-barrel_TonB_sf"/>
</dbReference>
<evidence type="ECO:0000256" key="1">
    <source>
        <dbReference type="ARBA" id="ARBA00004571"/>
    </source>
</evidence>
<keyword evidence="8 12" id="KW-0798">TonB box</keyword>
<accession>A0A7X1FSC2</accession>
<dbReference type="PROSITE" id="PS52016">
    <property type="entry name" value="TONB_DEPENDENT_REC_3"/>
    <property type="match status" value="1"/>
</dbReference>
<evidence type="ECO:0000256" key="8">
    <source>
        <dbReference type="ARBA" id="ARBA00023077"/>
    </source>
</evidence>
<dbReference type="AlphaFoldDB" id="A0A7X1FSC2"/>
<evidence type="ECO:0000313" key="15">
    <source>
        <dbReference type="EMBL" id="MBC2666081.1"/>
    </source>
</evidence>
<dbReference type="Pfam" id="PF07715">
    <property type="entry name" value="Plug"/>
    <property type="match status" value="1"/>
</dbReference>
<dbReference type="PANTHER" id="PTHR32552:SF81">
    <property type="entry name" value="TONB-DEPENDENT OUTER MEMBRANE RECEPTOR"/>
    <property type="match status" value="1"/>
</dbReference>
<evidence type="ECO:0000256" key="7">
    <source>
        <dbReference type="ARBA" id="ARBA00023065"/>
    </source>
</evidence>
<dbReference type="EMBL" id="JACLAW010000008">
    <property type="protein sequence ID" value="MBC2666081.1"/>
    <property type="molecule type" value="Genomic_DNA"/>
</dbReference>
<evidence type="ECO:0000259" key="13">
    <source>
        <dbReference type="Pfam" id="PF00593"/>
    </source>
</evidence>
<keyword evidence="7" id="KW-0406">Ion transport</keyword>
<evidence type="ECO:0000256" key="4">
    <source>
        <dbReference type="ARBA" id="ARBA00022496"/>
    </source>
</evidence>
<keyword evidence="15" id="KW-0675">Receptor</keyword>
<keyword evidence="3 11" id="KW-1134">Transmembrane beta strand</keyword>
<dbReference type="InterPro" id="IPR039426">
    <property type="entry name" value="TonB-dep_rcpt-like"/>
</dbReference>